<evidence type="ECO:0000259" key="2">
    <source>
        <dbReference type="Pfam" id="PF12307"/>
    </source>
</evidence>
<evidence type="ECO:0000313" key="3">
    <source>
        <dbReference type="EMBL" id="ORA69344.1"/>
    </source>
</evidence>
<dbReference type="RefSeq" id="WP_234811359.1">
    <property type="nucleotide sequence ID" value="NZ_MVHP01000001.1"/>
</dbReference>
<comment type="caution">
    <text evidence="3">The sequence shown here is derived from an EMBL/GenBank/DDBJ whole genome shotgun (WGS) entry which is preliminary data.</text>
</comment>
<dbReference type="Proteomes" id="UP000192772">
    <property type="component" value="Unassembled WGS sequence"/>
</dbReference>
<dbReference type="Pfam" id="PF12307">
    <property type="entry name" value="DUF3631"/>
    <property type="match status" value="1"/>
</dbReference>
<name>A0A1X0DAB4_9MYCO</name>
<proteinExistence type="predicted"/>
<gene>
    <name evidence="3" type="ORF">BST23_01460</name>
</gene>
<dbReference type="AlphaFoldDB" id="A0A1X0DAB4"/>
<accession>A0A1X0DAB4</accession>
<feature type="compositionally biased region" description="Basic and acidic residues" evidence="1">
    <location>
        <begin position="406"/>
        <end position="423"/>
    </location>
</feature>
<dbReference type="SUPFAM" id="SSF52540">
    <property type="entry name" value="P-loop containing nucleoside triphosphate hydrolases"/>
    <property type="match status" value="1"/>
</dbReference>
<evidence type="ECO:0000256" key="1">
    <source>
        <dbReference type="SAM" id="MobiDB-lite"/>
    </source>
</evidence>
<evidence type="ECO:0000313" key="4">
    <source>
        <dbReference type="Proteomes" id="UP000192772"/>
    </source>
</evidence>
<feature type="domain" description="DUF3631" evidence="2">
    <location>
        <begin position="188"/>
        <end position="356"/>
    </location>
</feature>
<reference evidence="3 4" key="1">
    <citation type="submission" date="2017-02" db="EMBL/GenBank/DDBJ databases">
        <title>The new phylogeny of genus Mycobacterium.</title>
        <authorList>
            <person name="Tortoli E."/>
            <person name="Trovato A."/>
            <person name="Cirillo D.M."/>
        </authorList>
    </citation>
    <scope>NUCLEOTIDE SEQUENCE [LARGE SCALE GENOMIC DNA]</scope>
    <source>
        <strain evidence="3 4">FI-09383</strain>
    </source>
</reference>
<feature type="region of interest" description="Disordered" evidence="1">
    <location>
        <begin position="391"/>
        <end position="427"/>
    </location>
</feature>
<dbReference type="InterPro" id="IPR027417">
    <property type="entry name" value="P-loop_NTPase"/>
</dbReference>
<dbReference type="STRING" id="81858.BST23_01460"/>
<organism evidence="3 4">
    <name type="scientific">Mycolicibacterium elephantis</name>
    <dbReference type="NCBI Taxonomy" id="81858"/>
    <lineage>
        <taxon>Bacteria</taxon>
        <taxon>Bacillati</taxon>
        <taxon>Actinomycetota</taxon>
        <taxon>Actinomycetes</taxon>
        <taxon>Mycobacteriales</taxon>
        <taxon>Mycobacteriaceae</taxon>
        <taxon>Mycolicibacterium</taxon>
    </lineage>
</organism>
<dbReference type="InterPro" id="IPR022081">
    <property type="entry name" value="DUF3631"/>
</dbReference>
<sequence length="461" mass="50964">MTDQNLLDDLETWFARFIAMPDPEDHKLLGLWTISTHLAVELYTTPRLLIDSTMPGSGKTTVLEHLAHLCWKPVQAASISSPALLVRLLQNGVRTLLIDEVDRNLNPKKPGVEDLIGIINSGYKRGATRPVLVPAKGGHWEVREMPTFCPVAMAGNSPHLPDDTKSRSIRILLMPDLDGTIEDSDWEHIEEEAENLRDRIVAFAEQHRATVTADVNLPKGCVGRSKEKWRPLKRVAVAAGGRWPAIADQLILRGLSEDDHERDAGLRALPPGMVLMTDLYDAWPDTEDLVPTKDLVAKLIMHNPEYWGENSGYGKALTEQRFGRIITQSSKVTSQRPGGRGPRGYMKAQFTGVWHRLGIGRVETGASGEAGASGAEPDTDVHQMHRDNQMHRFDSDSPEAGAEASAGRDHPTPLKARRQELKARRTIRVKGQEVPRCIVCGKAVVGDQGDTHFSCSKRNVS</sequence>
<dbReference type="EMBL" id="MVHP01000001">
    <property type="protein sequence ID" value="ORA69344.1"/>
    <property type="molecule type" value="Genomic_DNA"/>
</dbReference>
<protein>
    <recommendedName>
        <fullName evidence="2">DUF3631 domain-containing protein</fullName>
    </recommendedName>
</protein>